<dbReference type="OrthoDB" id="5643411at2"/>
<evidence type="ECO:0000256" key="1">
    <source>
        <dbReference type="ARBA" id="ARBA00022679"/>
    </source>
</evidence>
<reference evidence="6 7" key="1">
    <citation type="submission" date="2011-11" db="EMBL/GenBank/DDBJ databases">
        <title>The Noncontiguous Finished genome of Desulfosporosinus youngiae DSM 17734.</title>
        <authorList>
            <consortium name="US DOE Joint Genome Institute (JGI-PGF)"/>
            <person name="Lucas S."/>
            <person name="Han J."/>
            <person name="Lapidus A."/>
            <person name="Cheng J.-F."/>
            <person name="Goodwin L."/>
            <person name="Pitluck S."/>
            <person name="Peters L."/>
            <person name="Ovchinnikova G."/>
            <person name="Lu M."/>
            <person name="Land M.L."/>
            <person name="Hauser L."/>
            <person name="Pester M."/>
            <person name="Spring S."/>
            <person name="Ollivier B."/>
            <person name="Rattei T."/>
            <person name="Klenk H.-P."/>
            <person name="Wagner M."/>
            <person name="Loy A."/>
            <person name="Woyke T.J."/>
        </authorList>
    </citation>
    <scope>NUCLEOTIDE SEQUENCE [LARGE SCALE GENOMIC DNA]</scope>
    <source>
        <strain evidence="6 7">DSM 17734</strain>
    </source>
</reference>
<comment type="catalytic activity">
    <reaction evidence="3">
        <text>spectinomycin + ATP = 9-O-adenylylspectinomycin + diphosphate</text>
        <dbReference type="Rhea" id="RHEA:63228"/>
        <dbReference type="ChEBI" id="CHEBI:30616"/>
        <dbReference type="ChEBI" id="CHEBI:33019"/>
        <dbReference type="ChEBI" id="CHEBI:146260"/>
        <dbReference type="ChEBI" id="CHEBI:146261"/>
    </reaction>
</comment>
<evidence type="ECO:0000256" key="2">
    <source>
        <dbReference type="ARBA" id="ARBA00023251"/>
    </source>
</evidence>
<dbReference type="InterPro" id="IPR024172">
    <property type="entry name" value="AadA/Aad9"/>
</dbReference>
<dbReference type="GO" id="GO:0046677">
    <property type="term" value="P:response to antibiotic"/>
    <property type="evidence" value="ECO:0007669"/>
    <property type="project" value="UniProtKB-KW"/>
</dbReference>
<dbReference type="NCBIfam" id="NF012212">
    <property type="entry name" value="ANT_9"/>
    <property type="match status" value="1"/>
</dbReference>
<feature type="domain" description="Polymerase beta nucleotidyltransferase" evidence="5">
    <location>
        <begin position="21"/>
        <end position="95"/>
    </location>
</feature>
<proteinExistence type="predicted"/>
<dbReference type="SUPFAM" id="SSF81301">
    <property type="entry name" value="Nucleotidyltransferase"/>
    <property type="match status" value="1"/>
</dbReference>
<feature type="domain" description="Adenylyltransferase AadA C-terminal" evidence="4">
    <location>
        <begin position="155"/>
        <end position="256"/>
    </location>
</feature>
<dbReference type="GO" id="GO:0070566">
    <property type="term" value="F:adenylyltransferase activity"/>
    <property type="evidence" value="ECO:0007669"/>
    <property type="project" value="InterPro"/>
</dbReference>
<evidence type="ECO:0000259" key="4">
    <source>
        <dbReference type="Pfam" id="PF13427"/>
    </source>
</evidence>
<dbReference type="InterPro" id="IPR041633">
    <property type="entry name" value="Polbeta"/>
</dbReference>
<name>H5XU54_9FIRM</name>
<dbReference type="Proteomes" id="UP000005104">
    <property type="component" value="Chromosome"/>
</dbReference>
<dbReference type="RefSeq" id="WP_007782509.1">
    <property type="nucleotide sequence ID" value="NZ_CM001441.1"/>
</dbReference>
<gene>
    <name evidence="6" type="ORF">DesyoDRAFT_2053</name>
</gene>
<evidence type="ECO:0000313" key="6">
    <source>
        <dbReference type="EMBL" id="EHQ89150.1"/>
    </source>
</evidence>
<dbReference type="NCBIfam" id="NF010309">
    <property type="entry name" value="PRK13746.1"/>
    <property type="match status" value="1"/>
</dbReference>
<dbReference type="Pfam" id="PF18765">
    <property type="entry name" value="Polbeta"/>
    <property type="match status" value="1"/>
</dbReference>
<evidence type="ECO:0000256" key="3">
    <source>
        <dbReference type="ARBA" id="ARBA00047831"/>
    </source>
</evidence>
<dbReference type="InterPro" id="IPR043519">
    <property type="entry name" value="NT_sf"/>
</dbReference>
<dbReference type="Gene3D" id="3.30.460.10">
    <property type="entry name" value="Beta Polymerase, domain 2"/>
    <property type="match status" value="1"/>
</dbReference>
<keyword evidence="1 6" id="KW-0808">Transferase</keyword>
<dbReference type="STRING" id="768710.DesyoDRAFT_2053"/>
<evidence type="ECO:0000259" key="5">
    <source>
        <dbReference type="Pfam" id="PF18765"/>
    </source>
</evidence>
<keyword evidence="7" id="KW-1185">Reference proteome</keyword>
<dbReference type="InterPro" id="IPR025184">
    <property type="entry name" value="AadA_C"/>
</dbReference>
<keyword evidence="2" id="KW-0046">Antibiotic resistance</keyword>
<dbReference type="EMBL" id="CM001441">
    <property type="protein sequence ID" value="EHQ89150.1"/>
    <property type="molecule type" value="Genomic_DNA"/>
</dbReference>
<dbReference type="eggNOG" id="COG1708">
    <property type="taxonomic scope" value="Bacteria"/>
</dbReference>
<evidence type="ECO:0000313" key="7">
    <source>
        <dbReference type="Proteomes" id="UP000005104"/>
    </source>
</evidence>
<protein>
    <submittedName>
        <fullName evidence="6">Putative nucleotidyltransferase</fullName>
    </submittedName>
</protein>
<dbReference type="Pfam" id="PF13427">
    <property type="entry name" value="AadA_C"/>
    <property type="match status" value="1"/>
</dbReference>
<dbReference type="HOGENOM" id="CLU_071584_0_1_9"/>
<organism evidence="6 7">
    <name type="scientific">Desulfosporosinus youngiae DSM 17734</name>
    <dbReference type="NCBI Taxonomy" id="768710"/>
    <lineage>
        <taxon>Bacteria</taxon>
        <taxon>Bacillati</taxon>
        <taxon>Bacillota</taxon>
        <taxon>Clostridia</taxon>
        <taxon>Eubacteriales</taxon>
        <taxon>Desulfitobacteriaceae</taxon>
        <taxon>Desulfosporosinus</taxon>
    </lineage>
</organism>
<accession>H5XU54</accession>
<dbReference type="AlphaFoldDB" id="H5XU54"/>
<dbReference type="CDD" id="cd05403">
    <property type="entry name" value="NT_KNTase_like"/>
    <property type="match status" value="1"/>
</dbReference>
<dbReference type="PIRSF" id="PIRSF000819">
    <property type="entry name" value="Streptomycin_3-adenylyltransf"/>
    <property type="match status" value="1"/>
</dbReference>
<sequence length="264" mass="29706">MRIGLNNKEIPKEAIGALEIIEELLDSDSVLVGVYLYGSAVTEGLRINSDVDILVVMNHSLSERTRRELTDRLMLISGKIGNTNAMRPLEVVVINQKEVVPWHFPPRYEFMYGEWLREQFEKGEIPQPTYDPDLAILLAQVRKHSVNLFGPKATEVLEPVPIRDIRRAIKESLPGLIADIKGDERNVILTLARMLLTASTGEIRSKDRAAEWVIPQLPPEQAALLNLAGKAYRGEYLDKWEGLESEVASLVNDLKKSIESCLNI</sequence>